<reference evidence="2" key="1">
    <citation type="journal article" date="2017" name="Nat. Microbiol.">
        <title>Global analysis of biosynthetic gene clusters reveals vast potential of secondary metabolite production in Penicillium species.</title>
        <authorList>
            <person name="Nielsen J.C."/>
            <person name="Grijseels S."/>
            <person name="Prigent S."/>
            <person name="Ji B."/>
            <person name="Dainat J."/>
            <person name="Nielsen K.F."/>
            <person name="Frisvad J.C."/>
            <person name="Workman M."/>
            <person name="Nielsen J."/>
        </authorList>
    </citation>
    <scope>NUCLEOTIDE SEQUENCE [LARGE SCALE GENOMIC DNA]</scope>
    <source>
        <strain evidence="2">IBT 29525</strain>
    </source>
</reference>
<keyword evidence="2" id="KW-1185">Reference proteome</keyword>
<organism evidence="1 2">
    <name type="scientific">Penicillium solitum</name>
    <dbReference type="NCBI Taxonomy" id="60172"/>
    <lineage>
        <taxon>Eukaryota</taxon>
        <taxon>Fungi</taxon>
        <taxon>Dikarya</taxon>
        <taxon>Ascomycota</taxon>
        <taxon>Pezizomycotina</taxon>
        <taxon>Eurotiomycetes</taxon>
        <taxon>Eurotiomycetidae</taxon>
        <taxon>Eurotiales</taxon>
        <taxon>Aspergillaceae</taxon>
        <taxon>Penicillium</taxon>
    </lineage>
</organism>
<gene>
    <name evidence="1" type="ORF">PENSOL_c090G10601</name>
</gene>
<dbReference type="AlphaFoldDB" id="A0A1V6QAX5"/>
<evidence type="ECO:0000313" key="2">
    <source>
        <dbReference type="Proteomes" id="UP000191612"/>
    </source>
</evidence>
<protein>
    <recommendedName>
        <fullName evidence="3">FAD/NAD(P)-binding domain-containing protein</fullName>
    </recommendedName>
</protein>
<sequence>MAGQDITTDLLIIGSGPVGAAYARNIVDLSAHSQKKPKITMVTLNGS</sequence>
<evidence type="ECO:0000313" key="1">
    <source>
        <dbReference type="EMBL" id="OQD86391.1"/>
    </source>
</evidence>
<evidence type="ECO:0008006" key="3">
    <source>
        <dbReference type="Google" id="ProtNLM"/>
    </source>
</evidence>
<dbReference type="Proteomes" id="UP000191612">
    <property type="component" value="Unassembled WGS sequence"/>
</dbReference>
<proteinExistence type="predicted"/>
<accession>A0A1V6QAX5</accession>
<dbReference type="STRING" id="60172.A0A1V6QAX5"/>
<comment type="caution">
    <text evidence="1">The sequence shown here is derived from an EMBL/GenBank/DDBJ whole genome shotgun (WGS) entry which is preliminary data.</text>
</comment>
<name>A0A1V6QAX5_9EURO</name>
<dbReference type="EMBL" id="MDYO01000090">
    <property type="protein sequence ID" value="OQD86391.1"/>
    <property type="molecule type" value="Genomic_DNA"/>
</dbReference>